<keyword evidence="3" id="KW-1185">Reference proteome</keyword>
<feature type="chain" id="PRO_5010545959" evidence="1">
    <location>
        <begin position="21"/>
        <end position="316"/>
    </location>
</feature>
<dbReference type="STRING" id="77044.A0A1S7ULV5"/>
<keyword evidence="1" id="KW-0732">Signal</keyword>
<dbReference type="AlphaFoldDB" id="A0A1S7ULV5"/>
<name>A0A1S7ULV5_ROSNE</name>
<feature type="signal peptide" evidence="1">
    <location>
        <begin position="1"/>
        <end position="20"/>
    </location>
</feature>
<dbReference type="SUPFAM" id="SSF69318">
    <property type="entry name" value="Integrin alpha N-terminal domain"/>
    <property type="match status" value="1"/>
</dbReference>
<dbReference type="EMBL" id="DF977452">
    <property type="protein sequence ID" value="GAP84323.2"/>
    <property type="molecule type" value="Genomic_DNA"/>
</dbReference>
<reference evidence="2" key="1">
    <citation type="submission" date="2016-03" db="EMBL/GenBank/DDBJ databases">
        <title>Draft genome sequence of Rosellinia necatrix.</title>
        <authorList>
            <person name="Kanematsu S."/>
        </authorList>
    </citation>
    <scope>NUCLEOTIDE SEQUENCE [LARGE SCALE GENOMIC DNA]</scope>
    <source>
        <strain evidence="2">W97</strain>
    </source>
</reference>
<sequence>MLHSMQLLSYLGCLSSLVLGTPILESAVQPRDSLVARQGPFQRITLDADTTYGLESNGVWQLIDATGDGVPDLAYIKTSNTGTRSVEVHIASSASGFQTRIVATGTTFGEETDGTWLLAPSKSGALPDLVFIKTSNTPSGRVEVHIASGSSGYRTRTLETATAFGNEDNGVWSLYDYDGDGVLDLVYVKTRNTGSGRVEVHVASGASTYSQFIAHTATVFQPANGGFWHLGPYTSGAAADLVYIKNTNTAGGRVEVYVASKSSGYQERIFSSGSTFRYQTDGVFSLIDYTRDGVLDLSYIKYRNTGGNVKVQVASG</sequence>
<evidence type="ECO:0000256" key="1">
    <source>
        <dbReference type="SAM" id="SignalP"/>
    </source>
</evidence>
<organism evidence="2">
    <name type="scientific">Rosellinia necatrix</name>
    <name type="common">White root-rot fungus</name>
    <dbReference type="NCBI Taxonomy" id="77044"/>
    <lineage>
        <taxon>Eukaryota</taxon>
        <taxon>Fungi</taxon>
        <taxon>Dikarya</taxon>
        <taxon>Ascomycota</taxon>
        <taxon>Pezizomycotina</taxon>
        <taxon>Sordariomycetes</taxon>
        <taxon>Xylariomycetidae</taxon>
        <taxon>Xylariales</taxon>
        <taxon>Xylariaceae</taxon>
        <taxon>Rosellinia</taxon>
    </lineage>
</organism>
<proteinExistence type="predicted"/>
<accession>A0A1S7ULV5</accession>
<evidence type="ECO:0000313" key="3">
    <source>
        <dbReference type="Proteomes" id="UP000054516"/>
    </source>
</evidence>
<dbReference type="OMA" id="QEVGTTF"/>
<dbReference type="Proteomes" id="UP000054516">
    <property type="component" value="Unassembled WGS sequence"/>
</dbReference>
<protein>
    <submittedName>
        <fullName evidence="2">Putative fg-gap repeat protein</fullName>
    </submittedName>
</protein>
<gene>
    <name evidence="2" type="ORF">SAMD00023353_0701370</name>
</gene>
<evidence type="ECO:0000313" key="2">
    <source>
        <dbReference type="EMBL" id="GAP84323.2"/>
    </source>
</evidence>
<dbReference type="InterPro" id="IPR028994">
    <property type="entry name" value="Integrin_alpha_N"/>
</dbReference>
<dbReference type="OrthoDB" id="674604at2759"/>